<dbReference type="EMBL" id="SPUM01000129">
    <property type="protein sequence ID" value="TFW29168.1"/>
    <property type="molecule type" value="Genomic_DNA"/>
</dbReference>
<protein>
    <recommendedName>
        <fullName evidence="1">Suppressor of fused-like domain-containing protein</fullName>
    </recommendedName>
</protein>
<evidence type="ECO:0000313" key="2">
    <source>
        <dbReference type="EMBL" id="TFW29168.1"/>
    </source>
</evidence>
<gene>
    <name evidence="2" type="ORF">E4O92_19445</name>
</gene>
<evidence type="ECO:0000313" key="3">
    <source>
        <dbReference type="Proteomes" id="UP000297258"/>
    </source>
</evidence>
<sequence length="199" mass="21283">MIDMSLRDDAGKLFDHYENFLGEVETSFEGKDKTKIPFIVLAYSGRANGARNCLITCGLSAHQLAVPGGSRSARTELAIFSNSAANKEMLNAVLTVVGLHLLETHESPGVYGILPGSGPVLAGGNPLFESFYLSPPVGLPREFSICSLGASEIEILQLVPITAAEEHMIKCGGWAAFEEAVSTQGIDLLGFDEREEVLL</sequence>
<dbReference type="Pfam" id="PF05076">
    <property type="entry name" value="SUFU"/>
    <property type="match status" value="1"/>
</dbReference>
<dbReference type="AlphaFoldDB" id="A0A4Y9SRU1"/>
<dbReference type="Proteomes" id="UP000297258">
    <property type="component" value="Unassembled WGS sequence"/>
</dbReference>
<evidence type="ECO:0000259" key="1">
    <source>
        <dbReference type="Pfam" id="PF05076"/>
    </source>
</evidence>
<keyword evidence="3" id="KW-1185">Reference proteome</keyword>
<accession>A0A4Y9SRU1</accession>
<comment type="caution">
    <text evidence="2">The sequence shown here is derived from an EMBL/GenBank/DDBJ whole genome shotgun (WGS) entry which is preliminary data.</text>
</comment>
<dbReference type="InterPro" id="IPR020941">
    <property type="entry name" value="SUFU-like_domain"/>
</dbReference>
<name>A0A4Y9SRU1_9BURK</name>
<reference evidence="2 3" key="1">
    <citation type="submission" date="2019-03" db="EMBL/GenBank/DDBJ databases">
        <title>Draft genome of Massilia hortus sp. nov., a novel bacterial species of the Oxalobacteraceae family.</title>
        <authorList>
            <person name="Peta V."/>
            <person name="Raths R."/>
            <person name="Bucking H."/>
        </authorList>
    </citation>
    <scope>NUCLEOTIDE SEQUENCE [LARGE SCALE GENOMIC DNA]</scope>
    <source>
        <strain evidence="2 3">ONC3</strain>
    </source>
</reference>
<proteinExistence type="predicted"/>
<organism evidence="2 3">
    <name type="scientific">Massilia horti</name>
    <dbReference type="NCBI Taxonomy" id="2562153"/>
    <lineage>
        <taxon>Bacteria</taxon>
        <taxon>Pseudomonadati</taxon>
        <taxon>Pseudomonadota</taxon>
        <taxon>Betaproteobacteria</taxon>
        <taxon>Burkholderiales</taxon>
        <taxon>Oxalobacteraceae</taxon>
        <taxon>Telluria group</taxon>
        <taxon>Massilia</taxon>
    </lineage>
</organism>
<dbReference type="OrthoDB" id="1249375at2"/>
<feature type="domain" description="Suppressor of fused-like" evidence="1">
    <location>
        <begin position="53"/>
        <end position="187"/>
    </location>
</feature>
<dbReference type="RefSeq" id="WP_135191315.1">
    <property type="nucleotide sequence ID" value="NZ_SPUM01000129.1"/>
</dbReference>